<dbReference type="GO" id="GO:0005886">
    <property type="term" value="C:plasma membrane"/>
    <property type="evidence" value="ECO:0007669"/>
    <property type="project" value="UniProtKB-SubCell"/>
</dbReference>
<feature type="domain" description="HD-GYP" evidence="7">
    <location>
        <begin position="305"/>
        <end position="502"/>
    </location>
</feature>
<evidence type="ECO:0000259" key="5">
    <source>
        <dbReference type="PROSITE" id="PS50885"/>
    </source>
</evidence>
<evidence type="ECO:0000313" key="9">
    <source>
        <dbReference type="Proteomes" id="UP000272464"/>
    </source>
</evidence>
<dbReference type="PANTHER" id="PTHR43155">
    <property type="entry name" value="CYCLIC DI-GMP PHOSPHODIESTERASE PA4108-RELATED"/>
    <property type="match status" value="1"/>
</dbReference>
<organism evidence="8 9">
    <name type="scientific">Paenibacillus zeisoli</name>
    <dbReference type="NCBI Taxonomy" id="2496267"/>
    <lineage>
        <taxon>Bacteria</taxon>
        <taxon>Bacillati</taxon>
        <taxon>Bacillota</taxon>
        <taxon>Bacilli</taxon>
        <taxon>Bacillales</taxon>
        <taxon>Paenibacillaceae</taxon>
        <taxon>Paenibacillus</taxon>
    </lineage>
</organism>
<dbReference type="GO" id="GO:0007165">
    <property type="term" value="P:signal transduction"/>
    <property type="evidence" value="ECO:0007669"/>
    <property type="project" value="InterPro"/>
</dbReference>
<dbReference type="PROSITE" id="PS51831">
    <property type="entry name" value="HD"/>
    <property type="match status" value="1"/>
</dbReference>
<evidence type="ECO:0000259" key="6">
    <source>
        <dbReference type="PROSITE" id="PS51831"/>
    </source>
</evidence>
<feature type="transmembrane region" description="Helical" evidence="4">
    <location>
        <begin position="12"/>
        <end position="32"/>
    </location>
</feature>
<feature type="domain" description="HAMP" evidence="5">
    <location>
        <begin position="251"/>
        <end position="303"/>
    </location>
</feature>
<name>A0A433XCP5_9BACL</name>
<dbReference type="EMBL" id="RZNX01000003">
    <property type="protein sequence ID" value="RUT31638.1"/>
    <property type="molecule type" value="Genomic_DNA"/>
</dbReference>
<keyword evidence="3 4" id="KW-0472">Membrane</keyword>
<feature type="transmembrane region" description="Helical" evidence="4">
    <location>
        <begin position="44"/>
        <end position="64"/>
    </location>
</feature>
<comment type="subcellular location">
    <subcellularLocation>
        <location evidence="1">Cell membrane</location>
    </subcellularLocation>
</comment>
<sequence>MMIYRTFISRLMLNYFIGSITAVAGVGGLMIFTTLKISTQEYLWLVFVLAISLCSMVSLEWTVFRIHIKPIRMAFHQDIYDYPQLQKIYLRLHQLPSLAIKRILGPHLFGLSVPAVILTLWLIYSGRLHFPPKYVIVAILGAVIVAAMHAMIEFFLTSYAIRPVLEEVQRMSSHRFGRELSLGGQVLISIKQKFRWGAFLIGAFPLLLYGLAVQLQIGNFQGSGEEYWKWAGYILIVALGFAFFGAWLLTRDVEIPIQHLYERMAEVKEGNLNAQATDMFSDEFSKLVSGFNHMLSGIKVQSNLNNQLIESYFATLAAALDARDPYTAGHSLRVADYAVQIGLLAGLPVEKVDALRKSALLHDIGKIGTRDSVLLKDGRLTDEEFEQIKQHPVMGESILRQIEPADAMAPFLSGVRSHHERFDGKGYPDQLKGEDIPLFGRIIAVADAFDAMTSNRPYRKGLDADRAIQILEEGRGTQWDPYYAGLFVEEYRKRKNRDEYAG</sequence>
<feature type="transmembrane region" description="Helical" evidence="4">
    <location>
        <begin position="230"/>
        <end position="249"/>
    </location>
</feature>
<feature type="transmembrane region" description="Helical" evidence="4">
    <location>
        <begin position="136"/>
        <end position="161"/>
    </location>
</feature>
<evidence type="ECO:0000259" key="7">
    <source>
        <dbReference type="PROSITE" id="PS51832"/>
    </source>
</evidence>
<evidence type="ECO:0000256" key="4">
    <source>
        <dbReference type="SAM" id="Phobius"/>
    </source>
</evidence>
<gene>
    <name evidence="8" type="ORF">EJP77_09600</name>
</gene>
<dbReference type="Proteomes" id="UP000272464">
    <property type="component" value="Unassembled WGS sequence"/>
</dbReference>
<dbReference type="SMART" id="SM00471">
    <property type="entry name" value="HDc"/>
    <property type="match status" value="1"/>
</dbReference>
<feature type="domain" description="HD" evidence="6">
    <location>
        <begin position="327"/>
        <end position="452"/>
    </location>
</feature>
<feature type="transmembrane region" description="Helical" evidence="4">
    <location>
        <begin position="103"/>
        <end position="124"/>
    </location>
</feature>
<dbReference type="SUPFAM" id="SSF158472">
    <property type="entry name" value="HAMP domain-like"/>
    <property type="match status" value="1"/>
</dbReference>
<feature type="transmembrane region" description="Helical" evidence="4">
    <location>
        <begin position="196"/>
        <end position="218"/>
    </location>
</feature>
<dbReference type="InterPro" id="IPR003607">
    <property type="entry name" value="HD/PDEase_dom"/>
</dbReference>
<dbReference type="PROSITE" id="PS50885">
    <property type="entry name" value="HAMP"/>
    <property type="match status" value="1"/>
</dbReference>
<evidence type="ECO:0000256" key="1">
    <source>
        <dbReference type="ARBA" id="ARBA00004236"/>
    </source>
</evidence>
<dbReference type="CDD" id="cd00077">
    <property type="entry name" value="HDc"/>
    <property type="match status" value="1"/>
</dbReference>
<evidence type="ECO:0000313" key="8">
    <source>
        <dbReference type="EMBL" id="RUT31638.1"/>
    </source>
</evidence>
<dbReference type="InterPro" id="IPR037522">
    <property type="entry name" value="HD_GYP_dom"/>
</dbReference>
<evidence type="ECO:0000256" key="2">
    <source>
        <dbReference type="ARBA" id="ARBA00022475"/>
    </source>
</evidence>
<accession>A0A433XCP5</accession>
<protein>
    <submittedName>
        <fullName evidence="8">HD-GYP domain-containing protein</fullName>
    </submittedName>
</protein>
<keyword evidence="2" id="KW-1003">Cell membrane</keyword>
<dbReference type="AlphaFoldDB" id="A0A433XCP5"/>
<reference evidence="8 9" key="1">
    <citation type="submission" date="2018-12" db="EMBL/GenBank/DDBJ databases">
        <authorList>
            <person name="Sun L."/>
            <person name="Chen Z."/>
        </authorList>
    </citation>
    <scope>NUCLEOTIDE SEQUENCE [LARGE SCALE GENOMIC DNA]</scope>
    <source>
        <strain evidence="8 9">3-5-3</strain>
    </source>
</reference>
<dbReference type="InterPro" id="IPR003660">
    <property type="entry name" value="HAMP_dom"/>
</dbReference>
<dbReference type="Gene3D" id="6.10.340.10">
    <property type="match status" value="1"/>
</dbReference>
<comment type="caution">
    <text evidence="8">The sequence shown here is derived from an EMBL/GenBank/DDBJ whole genome shotgun (WGS) entry which is preliminary data.</text>
</comment>
<dbReference type="PROSITE" id="PS51832">
    <property type="entry name" value="HD_GYP"/>
    <property type="match status" value="1"/>
</dbReference>
<evidence type="ECO:0000256" key="3">
    <source>
        <dbReference type="ARBA" id="ARBA00023136"/>
    </source>
</evidence>
<keyword evidence="4" id="KW-0812">Transmembrane</keyword>
<keyword evidence="4" id="KW-1133">Transmembrane helix</keyword>
<dbReference type="OrthoDB" id="9759601at2"/>
<dbReference type="PANTHER" id="PTHR43155:SF2">
    <property type="entry name" value="CYCLIC DI-GMP PHOSPHODIESTERASE PA4108"/>
    <property type="match status" value="1"/>
</dbReference>
<keyword evidence="9" id="KW-1185">Reference proteome</keyword>
<dbReference type="Gene3D" id="1.10.3210.10">
    <property type="entry name" value="Hypothetical protein af1432"/>
    <property type="match status" value="1"/>
</dbReference>
<dbReference type="CDD" id="cd06225">
    <property type="entry name" value="HAMP"/>
    <property type="match status" value="1"/>
</dbReference>
<proteinExistence type="predicted"/>
<dbReference type="Pfam" id="PF13487">
    <property type="entry name" value="HD_5"/>
    <property type="match status" value="1"/>
</dbReference>
<dbReference type="SUPFAM" id="SSF109604">
    <property type="entry name" value="HD-domain/PDEase-like"/>
    <property type="match status" value="1"/>
</dbReference>
<dbReference type="InterPro" id="IPR006674">
    <property type="entry name" value="HD_domain"/>
</dbReference>